<comment type="caution">
    <text evidence="2">The sequence shown here is derived from an EMBL/GenBank/DDBJ whole genome shotgun (WGS) entry which is preliminary data.</text>
</comment>
<dbReference type="AlphaFoldDB" id="A0AAN7BZ44"/>
<feature type="transmembrane region" description="Helical" evidence="1">
    <location>
        <begin position="70"/>
        <end position="88"/>
    </location>
</feature>
<organism evidence="2 3">
    <name type="scientific">Podospora fimiseda</name>
    <dbReference type="NCBI Taxonomy" id="252190"/>
    <lineage>
        <taxon>Eukaryota</taxon>
        <taxon>Fungi</taxon>
        <taxon>Dikarya</taxon>
        <taxon>Ascomycota</taxon>
        <taxon>Pezizomycotina</taxon>
        <taxon>Sordariomycetes</taxon>
        <taxon>Sordariomycetidae</taxon>
        <taxon>Sordariales</taxon>
        <taxon>Podosporaceae</taxon>
        <taxon>Podospora</taxon>
    </lineage>
</organism>
<keyword evidence="1" id="KW-1133">Transmembrane helix</keyword>
<keyword evidence="3" id="KW-1185">Reference proteome</keyword>
<protein>
    <submittedName>
        <fullName evidence="2">Uncharacterized protein</fullName>
    </submittedName>
</protein>
<keyword evidence="1" id="KW-0472">Membrane</keyword>
<name>A0AAN7BZ44_9PEZI</name>
<gene>
    <name evidence="2" type="ORF">QBC38DRAFT_92828</name>
</gene>
<reference evidence="2" key="2">
    <citation type="submission" date="2023-05" db="EMBL/GenBank/DDBJ databases">
        <authorList>
            <consortium name="Lawrence Berkeley National Laboratory"/>
            <person name="Steindorff A."/>
            <person name="Hensen N."/>
            <person name="Bonometti L."/>
            <person name="Westerberg I."/>
            <person name="Brannstrom I.O."/>
            <person name="Guillou S."/>
            <person name="Cros-Aarteil S."/>
            <person name="Calhoun S."/>
            <person name="Haridas S."/>
            <person name="Kuo A."/>
            <person name="Mondo S."/>
            <person name="Pangilinan J."/>
            <person name="Riley R."/>
            <person name="Labutti K."/>
            <person name="Andreopoulos B."/>
            <person name="Lipzen A."/>
            <person name="Chen C."/>
            <person name="Yanf M."/>
            <person name="Daum C."/>
            <person name="Ng V."/>
            <person name="Clum A."/>
            <person name="Ohm R."/>
            <person name="Martin F."/>
            <person name="Silar P."/>
            <person name="Natvig D."/>
            <person name="Lalanne C."/>
            <person name="Gautier V."/>
            <person name="Ament-Velasquez S.L."/>
            <person name="Kruys A."/>
            <person name="Hutchinson M.I."/>
            <person name="Powell A.J."/>
            <person name="Barry K."/>
            <person name="Miller A.N."/>
            <person name="Grigoriev I.V."/>
            <person name="Debuchy R."/>
            <person name="Gladieux P."/>
            <person name="Thoren M.H."/>
            <person name="Johannesson H."/>
        </authorList>
    </citation>
    <scope>NUCLEOTIDE SEQUENCE</scope>
    <source>
        <strain evidence="2">CBS 990.96</strain>
    </source>
</reference>
<keyword evidence="1" id="KW-0812">Transmembrane</keyword>
<evidence type="ECO:0000313" key="3">
    <source>
        <dbReference type="Proteomes" id="UP001301958"/>
    </source>
</evidence>
<evidence type="ECO:0000256" key="1">
    <source>
        <dbReference type="SAM" id="Phobius"/>
    </source>
</evidence>
<evidence type="ECO:0000313" key="2">
    <source>
        <dbReference type="EMBL" id="KAK4232318.1"/>
    </source>
</evidence>
<reference evidence="2" key="1">
    <citation type="journal article" date="2023" name="Mol. Phylogenet. Evol.">
        <title>Genome-scale phylogeny and comparative genomics of the fungal order Sordariales.</title>
        <authorList>
            <person name="Hensen N."/>
            <person name="Bonometti L."/>
            <person name="Westerberg I."/>
            <person name="Brannstrom I.O."/>
            <person name="Guillou S."/>
            <person name="Cros-Aarteil S."/>
            <person name="Calhoun S."/>
            <person name="Haridas S."/>
            <person name="Kuo A."/>
            <person name="Mondo S."/>
            <person name="Pangilinan J."/>
            <person name="Riley R."/>
            <person name="LaButti K."/>
            <person name="Andreopoulos B."/>
            <person name="Lipzen A."/>
            <person name="Chen C."/>
            <person name="Yan M."/>
            <person name="Daum C."/>
            <person name="Ng V."/>
            <person name="Clum A."/>
            <person name="Steindorff A."/>
            <person name="Ohm R.A."/>
            <person name="Martin F."/>
            <person name="Silar P."/>
            <person name="Natvig D.O."/>
            <person name="Lalanne C."/>
            <person name="Gautier V."/>
            <person name="Ament-Velasquez S.L."/>
            <person name="Kruys A."/>
            <person name="Hutchinson M.I."/>
            <person name="Powell A.J."/>
            <person name="Barry K."/>
            <person name="Miller A.N."/>
            <person name="Grigoriev I.V."/>
            <person name="Debuchy R."/>
            <person name="Gladieux P."/>
            <person name="Hiltunen Thoren M."/>
            <person name="Johannesson H."/>
        </authorList>
    </citation>
    <scope>NUCLEOTIDE SEQUENCE</scope>
    <source>
        <strain evidence="2">CBS 990.96</strain>
    </source>
</reference>
<proteinExistence type="predicted"/>
<dbReference type="Proteomes" id="UP001301958">
    <property type="component" value="Unassembled WGS sequence"/>
</dbReference>
<feature type="transmembrane region" description="Helical" evidence="1">
    <location>
        <begin position="29"/>
        <end position="50"/>
    </location>
</feature>
<sequence>MRLPLRARVSKFGSISGSKGSKLREHYRVFLSQATYFVFSLLGMLFGLARKVQICGHLIRGNRARHDLDVQFATQIWILAASSLGFVFNKRVTNLGREGDDDWYLLGVIFCTW</sequence>
<accession>A0AAN7BZ44</accession>
<dbReference type="EMBL" id="MU865288">
    <property type="protein sequence ID" value="KAK4232318.1"/>
    <property type="molecule type" value="Genomic_DNA"/>
</dbReference>